<keyword evidence="1" id="KW-1133">Transmembrane helix</keyword>
<feature type="transmembrane region" description="Helical" evidence="1">
    <location>
        <begin position="57"/>
        <end position="80"/>
    </location>
</feature>
<name>A0A0J1FVX5_9FIRM</name>
<dbReference type="AlphaFoldDB" id="A0A0J1FVX5"/>
<accession>A0A0J1FVX5</accession>
<evidence type="ECO:0000313" key="2">
    <source>
        <dbReference type="EMBL" id="KLU67564.1"/>
    </source>
</evidence>
<keyword evidence="1" id="KW-0812">Transmembrane</keyword>
<comment type="caution">
    <text evidence="2">The sequence shown here is derived from an EMBL/GenBank/DDBJ whole genome shotgun (WGS) entry which is preliminary data.</text>
</comment>
<keyword evidence="3" id="KW-1185">Reference proteome</keyword>
<reference evidence="2 3" key="1">
    <citation type="submission" date="2015-06" db="EMBL/GenBank/DDBJ databases">
        <title>Draft genome of the moderately acidophilic sulfate reducer Candidatus Desulfosporosinus acididurans strain M1.</title>
        <authorList>
            <person name="Poehlein A."/>
            <person name="Petzsch P."/>
            <person name="Johnson B.D."/>
            <person name="Schloemann M."/>
            <person name="Daniel R."/>
            <person name="Muehling M."/>
        </authorList>
    </citation>
    <scope>NUCLEOTIDE SEQUENCE [LARGE SCALE GENOMIC DNA]</scope>
    <source>
        <strain evidence="2 3">M1</strain>
    </source>
</reference>
<organism evidence="2 3">
    <name type="scientific">Desulfosporosinus acididurans</name>
    <dbReference type="NCBI Taxonomy" id="476652"/>
    <lineage>
        <taxon>Bacteria</taxon>
        <taxon>Bacillati</taxon>
        <taxon>Bacillota</taxon>
        <taxon>Clostridia</taxon>
        <taxon>Eubacteriales</taxon>
        <taxon>Desulfitobacteriaceae</taxon>
        <taxon>Desulfosporosinus</taxon>
    </lineage>
</organism>
<evidence type="ECO:0000256" key="1">
    <source>
        <dbReference type="SAM" id="Phobius"/>
    </source>
</evidence>
<sequence length="86" mass="9977">MGDAEIQALKEDITEIKGDVKEVKDAVARLHLLMVENYVTRKEFETYKEQEIKSRRWWATFVIGAATVAMTIIDAVNHFFSRLMTK</sequence>
<keyword evidence="1" id="KW-0472">Membrane</keyword>
<proteinExistence type="predicted"/>
<evidence type="ECO:0000313" key="3">
    <source>
        <dbReference type="Proteomes" id="UP000036356"/>
    </source>
</evidence>
<dbReference type="Proteomes" id="UP000036356">
    <property type="component" value="Unassembled WGS sequence"/>
</dbReference>
<dbReference type="EMBL" id="LDZY01000002">
    <property type="protein sequence ID" value="KLU67564.1"/>
    <property type="molecule type" value="Genomic_DNA"/>
</dbReference>
<dbReference type="PATRIC" id="fig|476652.3.peg.798"/>
<gene>
    <name evidence="2" type="ORF">DEAC_c07790</name>
</gene>
<protein>
    <submittedName>
        <fullName evidence="2">Uncharacterized protein</fullName>
    </submittedName>
</protein>